<dbReference type="InParanoid" id="A0A674IFL0"/>
<dbReference type="Ensembl" id="ENSTMTT00000007861.1">
    <property type="protein sequence ID" value="ENSTMTP00000007610.1"/>
    <property type="gene ID" value="ENSTMTG00000005495.1"/>
</dbReference>
<dbReference type="InterPro" id="IPR016186">
    <property type="entry name" value="C-type_lectin-like/link_sf"/>
</dbReference>
<proteinExistence type="predicted"/>
<dbReference type="InterPro" id="IPR016187">
    <property type="entry name" value="CTDL_fold"/>
</dbReference>
<dbReference type="AlphaFoldDB" id="A0A674IFL0"/>
<organism evidence="1 2">
    <name type="scientific">Terrapene triunguis</name>
    <name type="common">Three-toed box turtle</name>
    <dbReference type="NCBI Taxonomy" id="2587831"/>
    <lineage>
        <taxon>Eukaryota</taxon>
        <taxon>Metazoa</taxon>
        <taxon>Chordata</taxon>
        <taxon>Craniata</taxon>
        <taxon>Vertebrata</taxon>
        <taxon>Euteleostomi</taxon>
        <taxon>Archelosauria</taxon>
        <taxon>Testudinata</taxon>
        <taxon>Testudines</taxon>
        <taxon>Cryptodira</taxon>
        <taxon>Durocryptodira</taxon>
        <taxon>Testudinoidea</taxon>
        <taxon>Emydidae</taxon>
        <taxon>Terrapene</taxon>
    </lineage>
</organism>
<dbReference type="GeneTree" id="ENSGT01030000237235"/>
<dbReference type="SUPFAM" id="SSF56436">
    <property type="entry name" value="C-type lectin-like"/>
    <property type="match status" value="1"/>
</dbReference>
<evidence type="ECO:0000313" key="1">
    <source>
        <dbReference type="Ensembl" id="ENSTMTP00000007610.1"/>
    </source>
</evidence>
<dbReference type="Proteomes" id="UP000472274">
    <property type="component" value="Unplaced"/>
</dbReference>
<reference evidence="1" key="2">
    <citation type="submission" date="2025-09" db="UniProtKB">
        <authorList>
            <consortium name="Ensembl"/>
        </authorList>
    </citation>
    <scope>IDENTIFICATION</scope>
</reference>
<dbReference type="PANTHER" id="PTHR45710">
    <property type="entry name" value="C-TYPE LECTIN DOMAIN-CONTAINING PROTEIN 180"/>
    <property type="match status" value="1"/>
</dbReference>
<protein>
    <recommendedName>
        <fullName evidence="3">C-type lectin domain-containing protein</fullName>
    </recommendedName>
</protein>
<evidence type="ECO:0000313" key="2">
    <source>
        <dbReference type="Proteomes" id="UP000472274"/>
    </source>
</evidence>
<reference evidence="1" key="1">
    <citation type="submission" date="2025-08" db="UniProtKB">
        <authorList>
            <consortium name="Ensembl"/>
        </authorList>
    </citation>
    <scope>IDENTIFICATION</scope>
</reference>
<dbReference type="PANTHER" id="PTHR45710:SF26">
    <property type="entry name" value="RH26557P"/>
    <property type="match status" value="1"/>
</dbReference>
<evidence type="ECO:0008006" key="3">
    <source>
        <dbReference type="Google" id="ProtNLM"/>
    </source>
</evidence>
<dbReference type="Gene3D" id="3.10.100.10">
    <property type="entry name" value="Mannose-Binding Protein A, subunit A"/>
    <property type="match status" value="1"/>
</dbReference>
<accession>A0A674IFL0</accession>
<keyword evidence="2" id="KW-1185">Reference proteome</keyword>
<name>A0A674IFL0_9SAUR</name>
<dbReference type="InterPro" id="IPR050828">
    <property type="entry name" value="C-type_lectin/matrix_domain"/>
</dbReference>
<sequence length="95" mass="10525">MAPVLSPAGAPRCQSGWDQNQGRCYFFSRANQSWEAARNSCLAQNADLVVINDAREQVQSAPIVVNVFFWSVLSSARNGPAPWLVHCSRHRRNPG</sequence>